<keyword evidence="5 6" id="KW-0472">Membrane</keyword>
<keyword evidence="4 6" id="KW-1133">Transmembrane helix</keyword>
<dbReference type="PANTHER" id="PTHR13180">
    <property type="entry name" value="SMALL MEMBRANE PROTEIN-RELATED"/>
    <property type="match status" value="1"/>
</dbReference>
<keyword evidence="3 6" id="KW-0812">Transmembrane</keyword>
<comment type="similarity">
    <text evidence="2">Belongs to the UPF0220 family.</text>
</comment>
<evidence type="ECO:0000256" key="2">
    <source>
        <dbReference type="ARBA" id="ARBA00005335"/>
    </source>
</evidence>
<gene>
    <name evidence="7" type="ORF">Cboi02_000232800</name>
</gene>
<dbReference type="EMBL" id="BSXN01000679">
    <property type="protein sequence ID" value="GME69459.1"/>
    <property type="molecule type" value="Genomic_DNA"/>
</dbReference>
<evidence type="ECO:0000256" key="6">
    <source>
        <dbReference type="SAM" id="Phobius"/>
    </source>
</evidence>
<sequence length="174" mass="19216">MDEPRDRLFRFPIFKIFPTATLKTCSIYIAGALYAIGFWSMVDAAIFSKTVNASIVHVTFVDWIPIICSTIGMIIVNSIEKSNLFNNDSFGSSSTTTQWQARIVLFIGFSLLAIGISGSFLVLILKFLIKGFNEMPTVGMGISNVVSNGCIMLSCVVLWVIQNVEDNYSYSLAI</sequence>
<comment type="subcellular location">
    <subcellularLocation>
        <location evidence="1">Membrane</location>
        <topology evidence="1">Multi-pass membrane protein</topology>
    </subcellularLocation>
</comment>
<feature type="transmembrane region" description="Helical" evidence="6">
    <location>
        <begin position="141"/>
        <end position="161"/>
    </location>
</feature>
<dbReference type="Proteomes" id="UP001165120">
    <property type="component" value="Unassembled WGS sequence"/>
</dbReference>
<dbReference type="InterPro" id="IPR007919">
    <property type="entry name" value="UPF0220"/>
</dbReference>
<organism evidence="7 8">
    <name type="scientific">Candida boidinii</name>
    <name type="common">Yeast</name>
    <dbReference type="NCBI Taxonomy" id="5477"/>
    <lineage>
        <taxon>Eukaryota</taxon>
        <taxon>Fungi</taxon>
        <taxon>Dikarya</taxon>
        <taxon>Ascomycota</taxon>
        <taxon>Saccharomycotina</taxon>
        <taxon>Pichiomycetes</taxon>
        <taxon>Pichiales</taxon>
        <taxon>Pichiaceae</taxon>
        <taxon>Ogataea</taxon>
        <taxon>Ogataea/Candida clade</taxon>
    </lineage>
</organism>
<accession>A0A9W6SZJ0</accession>
<evidence type="ECO:0000313" key="7">
    <source>
        <dbReference type="EMBL" id="GME69459.1"/>
    </source>
</evidence>
<evidence type="ECO:0000313" key="8">
    <source>
        <dbReference type="Proteomes" id="UP001165120"/>
    </source>
</evidence>
<proteinExistence type="inferred from homology"/>
<dbReference type="GO" id="GO:0016020">
    <property type="term" value="C:membrane"/>
    <property type="evidence" value="ECO:0007669"/>
    <property type="project" value="UniProtKB-SubCell"/>
</dbReference>
<evidence type="ECO:0000256" key="4">
    <source>
        <dbReference type="ARBA" id="ARBA00022989"/>
    </source>
</evidence>
<dbReference type="Pfam" id="PF05255">
    <property type="entry name" value="UPF0220"/>
    <property type="match status" value="1"/>
</dbReference>
<evidence type="ECO:0000256" key="1">
    <source>
        <dbReference type="ARBA" id="ARBA00004141"/>
    </source>
</evidence>
<feature type="transmembrane region" description="Helical" evidence="6">
    <location>
        <begin position="99"/>
        <end position="129"/>
    </location>
</feature>
<feature type="transmembrane region" description="Helical" evidence="6">
    <location>
        <begin position="60"/>
        <end position="79"/>
    </location>
</feature>
<evidence type="ECO:0000256" key="5">
    <source>
        <dbReference type="ARBA" id="ARBA00023136"/>
    </source>
</evidence>
<dbReference type="OrthoDB" id="268928at2759"/>
<dbReference type="AlphaFoldDB" id="A0A9W6SZJ0"/>
<keyword evidence="8" id="KW-1185">Reference proteome</keyword>
<protein>
    <submittedName>
        <fullName evidence="7">Unnamed protein product</fullName>
    </submittedName>
</protein>
<name>A0A9W6SZJ0_CANBO</name>
<comment type="caution">
    <text evidence="7">The sequence shown here is derived from an EMBL/GenBank/DDBJ whole genome shotgun (WGS) entry which is preliminary data.</text>
</comment>
<evidence type="ECO:0000256" key="3">
    <source>
        <dbReference type="ARBA" id="ARBA00022692"/>
    </source>
</evidence>
<feature type="transmembrane region" description="Helical" evidence="6">
    <location>
        <begin position="27"/>
        <end position="48"/>
    </location>
</feature>
<reference evidence="7" key="1">
    <citation type="submission" date="2023-04" db="EMBL/GenBank/DDBJ databases">
        <title>Candida boidinii NBRC 10035.</title>
        <authorList>
            <person name="Ichikawa N."/>
            <person name="Sato H."/>
            <person name="Tonouchi N."/>
        </authorList>
    </citation>
    <scope>NUCLEOTIDE SEQUENCE</scope>
    <source>
        <strain evidence="7">NBRC 10035</strain>
    </source>
</reference>